<dbReference type="RefSeq" id="WP_184738868.1">
    <property type="nucleotide sequence ID" value="NZ_BMRW01000014.1"/>
</dbReference>
<dbReference type="InterPro" id="IPR007278">
    <property type="entry name" value="DUF397"/>
</dbReference>
<dbReference type="Pfam" id="PF04149">
    <property type="entry name" value="DUF397"/>
    <property type="match status" value="1"/>
</dbReference>
<feature type="domain" description="DUF397" evidence="1">
    <location>
        <begin position="16"/>
        <end position="69"/>
    </location>
</feature>
<comment type="caution">
    <text evidence="2">The sequence shown here is derived from an EMBL/GenBank/DDBJ whole genome shotgun (WGS) entry which is preliminary data.</text>
</comment>
<gene>
    <name evidence="2" type="ORF">FHS38_006082</name>
</gene>
<evidence type="ECO:0000313" key="2">
    <source>
        <dbReference type="EMBL" id="MBB4890004.1"/>
    </source>
</evidence>
<evidence type="ECO:0000259" key="1">
    <source>
        <dbReference type="Pfam" id="PF04149"/>
    </source>
</evidence>
<protein>
    <recommendedName>
        <fullName evidence="1">DUF397 domain-containing protein</fullName>
    </recommendedName>
</protein>
<reference evidence="2 3" key="1">
    <citation type="submission" date="2020-08" db="EMBL/GenBank/DDBJ databases">
        <title>Genomic Encyclopedia of Type Strains, Phase III (KMG-III): the genomes of soil and plant-associated and newly described type strains.</title>
        <authorList>
            <person name="Whitman W."/>
        </authorList>
    </citation>
    <scope>NUCLEOTIDE SEQUENCE [LARGE SCALE GENOMIC DNA]</scope>
    <source>
        <strain evidence="2 3">CECT 3265</strain>
    </source>
</reference>
<keyword evidence="3" id="KW-1185">Reference proteome</keyword>
<name>A0A7W7LGZ5_STRNE</name>
<accession>A0A7W7LGZ5</accession>
<proteinExistence type="predicted"/>
<sequence>MTTNAYLALDVADETSWFKSSYSGDNNGGGCVSIAVLTNQVGIRDSKQANGPAFVVPAAAWSAFVDMVR</sequence>
<organism evidence="2 3">
    <name type="scientific">Streptomyces netropsis</name>
    <name type="common">Streptoverticillium netropsis</name>
    <dbReference type="NCBI Taxonomy" id="55404"/>
    <lineage>
        <taxon>Bacteria</taxon>
        <taxon>Bacillati</taxon>
        <taxon>Actinomycetota</taxon>
        <taxon>Actinomycetes</taxon>
        <taxon>Kitasatosporales</taxon>
        <taxon>Streptomycetaceae</taxon>
        <taxon>Streptomyces</taxon>
    </lineage>
</organism>
<dbReference type="EMBL" id="JACHJG010000016">
    <property type="protein sequence ID" value="MBB4890004.1"/>
    <property type="molecule type" value="Genomic_DNA"/>
</dbReference>
<dbReference type="Proteomes" id="UP000556436">
    <property type="component" value="Unassembled WGS sequence"/>
</dbReference>
<evidence type="ECO:0000313" key="3">
    <source>
        <dbReference type="Proteomes" id="UP000556436"/>
    </source>
</evidence>
<dbReference type="AlphaFoldDB" id="A0A7W7LGZ5"/>